<dbReference type="CDD" id="cd18785">
    <property type="entry name" value="SF2_C"/>
    <property type="match status" value="1"/>
</dbReference>
<keyword evidence="3" id="KW-1185">Reference proteome</keyword>
<dbReference type="GO" id="GO:0004386">
    <property type="term" value="F:helicase activity"/>
    <property type="evidence" value="ECO:0007669"/>
    <property type="project" value="UniProtKB-KW"/>
</dbReference>
<dbReference type="Pfam" id="PF04851">
    <property type="entry name" value="ResIII"/>
    <property type="match status" value="1"/>
</dbReference>
<evidence type="ECO:0000259" key="1">
    <source>
        <dbReference type="PROSITE" id="PS51192"/>
    </source>
</evidence>
<dbReference type="Proteomes" id="UP001214250">
    <property type="component" value="Chromosome 2"/>
</dbReference>
<name>A0ABY7VZ23_9BACT</name>
<evidence type="ECO:0000313" key="2">
    <source>
        <dbReference type="EMBL" id="WDE99034.1"/>
    </source>
</evidence>
<keyword evidence="2" id="KW-0378">Hydrolase</keyword>
<feature type="domain" description="Helicase ATP-binding" evidence="1">
    <location>
        <begin position="24"/>
        <end position="197"/>
    </location>
</feature>
<dbReference type="Gene3D" id="3.40.50.300">
    <property type="entry name" value="P-loop containing nucleotide triphosphate hydrolases"/>
    <property type="match status" value="2"/>
</dbReference>
<sequence length="880" mass="100978">MQDFPNLEFRFTWRPYQERVLAALEEHLGDKKLHIVAAPGAGKTTLGIEVFRKLGKRALILSPTRIIRDQWIDRLGDFCNSSEDLTWTSRSLNELAVFNSVTYQALYSLLKAGVDREDSSKIQLNEKALKDVVDLLNEHKIQTLILDEAHHLRSEWWRILNEILQVKDDMTLVSLTGTPPYDSKGSEWLKYESLCGPIDEEISIPELVKAGTLCPHQDFVWACDATESEGEKVQSYDRCVEDLCQKLYKDNQFDELLKSHKVFDGEYDWDELYRVPEELIAILVLLKSKDRDLDPRILSALDLKKILVPQLGRKWWQILIQTVLFSKYLTPSASLDNYRKELKKLLRSLKLLHRNTLSIESSREVKRSLSLSSAKIEGICQIHECEFDKRGQSLRQVILTDFIRDEQVSNTEKIGEYSLGALPVFKTLKMTSSIPDDLALVCGRFNLVHVTKVDFINTNFALSADDYKKSSVDPHYLELRIPVQKATQVYTKLLMLGQIKVLIGTRSLLGEGWDAPVINSLILASSVGSFMQTNQMRGRAIRRDPHDPDKISSIWHLVAINPKSYSGWLDYFDLQGRFKTFPGLHTKDLRIETGFERLGTFTLNHATGLKESWNLKLNNRKMRQGIETIEEQGERWHQALDSKESIRIVPSLRVFKQPNVRQYHLRYSLTYLLSQLTGAFWALYESRFLVERGVGFRGFLVLVVIGTLLWKLPQSLKLLKILFSHLPVDGSLKSIGKALSESLSKEGFIKTPLLEQEISINSRVDGSFTMALKGCSFYESSLFADALAEVFSCVENPRYLISRKAKFLSFNRVDYHVVPLKLASQKKLAMSFLASWEKYLGPSELIYTRSSEGKEKLIKAKTKAFSSNFRKEVERQDLWQ</sequence>
<accession>A0ABY7VZ23</accession>
<dbReference type="PANTHER" id="PTHR47396:SF1">
    <property type="entry name" value="ATP-DEPENDENT HELICASE IRC3-RELATED"/>
    <property type="match status" value="1"/>
</dbReference>
<dbReference type="RefSeq" id="WP_274153896.1">
    <property type="nucleotide sequence ID" value="NZ_CP117812.1"/>
</dbReference>
<dbReference type="InterPro" id="IPR027417">
    <property type="entry name" value="P-loop_NTPase"/>
</dbReference>
<dbReference type="PANTHER" id="PTHR47396">
    <property type="entry name" value="TYPE I RESTRICTION ENZYME ECOKI R PROTEIN"/>
    <property type="match status" value="1"/>
</dbReference>
<dbReference type="PROSITE" id="PS51192">
    <property type="entry name" value="HELICASE_ATP_BIND_1"/>
    <property type="match status" value="1"/>
</dbReference>
<dbReference type="InterPro" id="IPR006935">
    <property type="entry name" value="Helicase/UvrB_N"/>
</dbReference>
<evidence type="ECO:0000313" key="3">
    <source>
        <dbReference type="Proteomes" id="UP001214250"/>
    </source>
</evidence>
<dbReference type="SMART" id="SM00487">
    <property type="entry name" value="DEXDc"/>
    <property type="match status" value="1"/>
</dbReference>
<keyword evidence="2" id="KW-0547">Nucleotide-binding</keyword>
<dbReference type="SUPFAM" id="SSF52540">
    <property type="entry name" value="P-loop containing nucleoside triphosphate hydrolases"/>
    <property type="match status" value="2"/>
</dbReference>
<organism evidence="2 3">
    <name type="scientific">Lentisphaera profundi</name>
    <dbReference type="NCBI Taxonomy" id="1658616"/>
    <lineage>
        <taxon>Bacteria</taxon>
        <taxon>Pseudomonadati</taxon>
        <taxon>Lentisphaerota</taxon>
        <taxon>Lentisphaeria</taxon>
        <taxon>Lentisphaerales</taxon>
        <taxon>Lentisphaeraceae</taxon>
        <taxon>Lentisphaera</taxon>
    </lineage>
</organism>
<keyword evidence="2" id="KW-0067">ATP-binding</keyword>
<protein>
    <submittedName>
        <fullName evidence="2">DEAD/DEAH box helicase family protein</fullName>
    </submittedName>
</protein>
<dbReference type="InterPro" id="IPR050742">
    <property type="entry name" value="Helicase_Restrict-Modif_Enz"/>
</dbReference>
<gene>
    <name evidence="2" type="ORF">PQO03_14450</name>
</gene>
<dbReference type="EMBL" id="CP117812">
    <property type="protein sequence ID" value="WDE99034.1"/>
    <property type="molecule type" value="Genomic_DNA"/>
</dbReference>
<dbReference type="InterPro" id="IPR014001">
    <property type="entry name" value="Helicase_ATP-bd"/>
</dbReference>
<keyword evidence="2" id="KW-0347">Helicase</keyword>
<proteinExistence type="predicted"/>
<reference evidence="2 3" key="1">
    <citation type="submission" date="2023-02" db="EMBL/GenBank/DDBJ databases">
        <title>Genome sequence of Lentisphaera profundi SAORIC-696.</title>
        <authorList>
            <person name="Kim e."/>
            <person name="Cho J.-C."/>
            <person name="Choi A."/>
            <person name="Kang I."/>
        </authorList>
    </citation>
    <scope>NUCLEOTIDE SEQUENCE [LARGE SCALE GENOMIC DNA]</scope>
    <source>
        <strain evidence="2 3">SAORIC-696</strain>
    </source>
</reference>